<protein>
    <submittedName>
        <fullName evidence="1">Uncharacterized protein</fullName>
    </submittedName>
</protein>
<name>A0A2A3EBS0_APICC</name>
<sequence>MWLATLKDIVAFHGNISQIKRVCVIRKYIQTLKDGVTEMNQYVKIGNVKSTVVRKQLETKDCVPSNTKQSLGVEMYLTPATLYALRLSLQQGTVSSVFRRNMVERNMTKSAYILATVGLSMSIFSTCEDIE</sequence>
<evidence type="ECO:0000313" key="1">
    <source>
        <dbReference type="EMBL" id="PBC29223.1"/>
    </source>
</evidence>
<proteinExistence type="predicted"/>
<gene>
    <name evidence="1" type="ORF">APICC_06764</name>
</gene>
<dbReference type="AlphaFoldDB" id="A0A2A3EBS0"/>
<accession>A0A2A3EBS0</accession>
<dbReference type="EMBL" id="KZ288291">
    <property type="protein sequence ID" value="PBC29223.1"/>
    <property type="molecule type" value="Genomic_DNA"/>
</dbReference>
<dbReference type="OrthoDB" id="7610693at2759"/>
<reference evidence="1 2" key="1">
    <citation type="submission" date="2014-07" db="EMBL/GenBank/DDBJ databases">
        <title>Genomic and transcriptomic analysis on Apis cerana provide comprehensive insights into honey bee biology.</title>
        <authorList>
            <person name="Diao Q."/>
            <person name="Sun L."/>
            <person name="Zheng H."/>
            <person name="Zheng H."/>
            <person name="Xu S."/>
            <person name="Wang S."/>
            <person name="Zeng Z."/>
            <person name="Hu F."/>
            <person name="Su S."/>
            <person name="Wu J."/>
        </authorList>
    </citation>
    <scope>NUCLEOTIDE SEQUENCE [LARGE SCALE GENOMIC DNA]</scope>
    <source>
        <tissue evidence="1">Pupae without intestine</tissue>
    </source>
</reference>
<dbReference type="Proteomes" id="UP000242457">
    <property type="component" value="Unassembled WGS sequence"/>
</dbReference>
<evidence type="ECO:0000313" key="2">
    <source>
        <dbReference type="Proteomes" id="UP000242457"/>
    </source>
</evidence>
<organism evidence="1 2">
    <name type="scientific">Apis cerana cerana</name>
    <name type="common">Oriental honeybee</name>
    <dbReference type="NCBI Taxonomy" id="94128"/>
    <lineage>
        <taxon>Eukaryota</taxon>
        <taxon>Metazoa</taxon>
        <taxon>Ecdysozoa</taxon>
        <taxon>Arthropoda</taxon>
        <taxon>Hexapoda</taxon>
        <taxon>Insecta</taxon>
        <taxon>Pterygota</taxon>
        <taxon>Neoptera</taxon>
        <taxon>Endopterygota</taxon>
        <taxon>Hymenoptera</taxon>
        <taxon>Apocrita</taxon>
        <taxon>Aculeata</taxon>
        <taxon>Apoidea</taxon>
        <taxon>Anthophila</taxon>
        <taxon>Apidae</taxon>
        <taxon>Apis</taxon>
    </lineage>
</organism>
<keyword evidence="2" id="KW-1185">Reference proteome</keyword>